<organism evidence="7 8">
    <name type="scientific">Spirulina subsalsa FACHB-351</name>
    <dbReference type="NCBI Taxonomy" id="234711"/>
    <lineage>
        <taxon>Bacteria</taxon>
        <taxon>Bacillati</taxon>
        <taxon>Cyanobacteriota</taxon>
        <taxon>Cyanophyceae</taxon>
        <taxon>Spirulinales</taxon>
        <taxon>Spirulinaceae</taxon>
        <taxon>Spirulina</taxon>
    </lineage>
</organism>
<comment type="subcellular location">
    <subcellularLocation>
        <location evidence="1">Membrane</location>
        <topology evidence="1">Single-pass membrane protein</topology>
    </subcellularLocation>
</comment>
<dbReference type="EMBL" id="JAIHOM010000024">
    <property type="protein sequence ID" value="MCW6035975.1"/>
    <property type="molecule type" value="Genomic_DNA"/>
</dbReference>
<dbReference type="SUPFAM" id="SSF140478">
    <property type="entry name" value="LemA-like"/>
    <property type="match status" value="1"/>
</dbReference>
<keyword evidence="4 6" id="KW-1133">Transmembrane helix</keyword>
<sequence length="291" mass="32991">MLICWVSYSVPPNLGINFCFPFDIMINVVALIGDWFMSNSNEHIPEELADEVLEVASRLYQETQSRYSLSQLEEAGSEVSIPPEFIQKAIAQVEARQQQAAIAQQQKQQRNVTLTYGGIAVGVFVLLWGIFTYNGLAERQQQAEAAWAQVENQLQRRADLIPNLLAVTQAQAQQEQEIVRLLTQSREQYLQATSQQEKIAATTEMNRAIGQFNQWVISQPELGSSRAFIGLQDELAGTENRIATERLRYNQAIQQYNQFVRRFPNSILAGMGGFEAKPYFQAENTELPRIQ</sequence>
<name>A0ABT3L392_9CYAN</name>
<evidence type="ECO:0000256" key="3">
    <source>
        <dbReference type="ARBA" id="ARBA00022692"/>
    </source>
</evidence>
<dbReference type="Pfam" id="PF04011">
    <property type="entry name" value="LemA"/>
    <property type="match status" value="1"/>
</dbReference>
<proteinExistence type="inferred from homology"/>
<keyword evidence="8" id="KW-1185">Reference proteome</keyword>
<dbReference type="Gene3D" id="1.20.1440.20">
    <property type="entry name" value="LemA-like domain"/>
    <property type="match status" value="1"/>
</dbReference>
<evidence type="ECO:0000256" key="5">
    <source>
        <dbReference type="ARBA" id="ARBA00023136"/>
    </source>
</evidence>
<dbReference type="Proteomes" id="UP001526426">
    <property type="component" value="Unassembled WGS sequence"/>
</dbReference>
<keyword evidence="5 6" id="KW-0472">Membrane</keyword>
<dbReference type="InterPro" id="IPR023353">
    <property type="entry name" value="LemA-like_dom_sf"/>
</dbReference>
<gene>
    <name evidence="7" type="ORF">K4A83_06775</name>
</gene>
<dbReference type="PANTHER" id="PTHR34478">
    <property type="entry name" value="PROTEIN LEMA"/>
    <property type="match status" value="1"/>
</dbReference>
<evidence type="ECO:0000256" key="6">
    <source>
        <dbReference type="SAM" id="Phobius"/>
    </source>
</evidence>
<dbReference type="InterPro" id="IPR007156">
    <property type="entry name" value="MamQ_LemA"/>
</dbReference>
<feature type="transmembrane region" description="Helical" evidence="6">
    <location>
        <begin position="15"/>
        <end position="36"/>
    </location>
</feature>
<evidence type="ECO:0000313" key="7">
    <source>
        <dbReference type="EMBL" id="MCW6035975.1"/>
    </source>
</evidence>
<comment type="similarity">
    <text evidence="2">Belongs to the LemA family.</text>
</comment>
<evidence type="ECO:0000256" key="1">
    <source>
        <dbReference type="ARBA" id="ARBA00004167"/>
    </source>
</evidence>
<evidence type="ECO:0000313" key="8">
    <source>
        <dbReference type="Proteomes" id="UP001526426"/>
    </source>
</evidence>
<evidence type="ECO:0000256" key="2">
    <source>
        <dbReference type="ARBA" id="ARBA00008854"/>
    </source>
</evidence>
<evidence type="ECO:0000256" key="4">
    <source>
        <dbReference type="ARBA" id="ARBA00022989"/>
    </source>
</evidence>
<feature type="transmembrane region" description="Helical" evidence="6">
    <location>
        <begin position="114"/>
        <end position="133"/>
    </location>
</feature>
<keyword evidence="3 6" id="KW-0812">Transmembrane</keyword>
<accession>A0ABT3L392</accession>
<comment type="caution">
    <text evidence="7">The sequence shown here is derived from an EMBL/GenBank/DDBJ whole genome shotgun (WGS) entry which is preliminary data.</text>
</comment>
<dbReference type="PANTHER" id="PTHR34478:SF2">
    <property type="entry name" value="MEMBRANE PROTEIN"/>
    <property type="match status" value="1"/>
</dbReference>
<protein>
    <submittedName>
        <fullName evidence="7">LemA family protein</fullName>
    </submittedName>
</protein>
<reference evidence="7 8" key="1">
    <citation type="submission" date="2021-08" db="EMBL/GenBank/DDBJ databases">
        <title>Draft genome sequence of Spirulina subsalsa with high tolerance to salinity and hype-accumulation of phycocyanin.</title>
        <authorList>
            <person name="Pei H."/>
            <person name="Jiang L."/>
        </authorList>
    </citation>
    <scope>NUCLEOTIDE SEQUENCE [LARGE SCALE GENOMIC DNA]</scope>
    <source>
        <strain evidence="7 8">FACHB-351</strain>
    </source>
</reference>